<keyword evidence="1" id="KW-1133">Transmembrane helix</keyword>
<keyword evidence="1" id="KW-0472">Membrane</keyword>
<name>A0A4S3MAT8_9RHOB</name>
<dbReference type="AlphaFoldDB" id="A0A4S3MAT8"/>
<feature type="transmembrane region" description="Helical" evidence="1">
    <location>
        <begin position="54"/>
        <end position="72"/>
    </location>
</feature>
<reference evidence="2 3" key="1">
    <citation type="submission" date="2019-04" db="EMBL/GenBank/DDBJ databases">
        <title>Draft genome sequence of Youngimonas vesicularis.</title>
        <authorList>
            <person name="Hameed A."/>
        </authorList>
    </citation>
    <scope>NUCLEOTIDE SEQUENCE [LARGE SCALE GENOMIC DNA]</scope>
    <source>
        <strain evidence="2 3">CC-AMW-E</strain>
    </source>
</reference>
<keyword evidence="3" id="KW-1185">Reference proteome</keyword>
<accession>A0A4S3MAT8</accession>
<protein>
    <submittedName>
        <fullName evidence="2">Uncharacterized protein</fullName>
    </submittedName>
</protein>
<feature type="transmembrane region" description="Helical" evidence="1">
    <location>
        <begin position="23"/>
        <end position="42"/>
    </location>
</feature>
<evidence type="ECO:0000313" key="3">
    <source>
        <dbReference type="Proteomes" id="UP000306113"/>
    </source>
</evidence>
<proteinExistence type="predicted"/>
<gene>
    <name evidence="2" type="ORF">E7681_03775</name>
</gene>
<sequence length="88" mass="9929">MAKIRPSLFLERKSYRQRRVRDAARLMPFLGALLWGVPVLWAPPGPYGISTSKAMLYIFGVWLGLVLISLALSRWLEPDADTEPTEGN</sequence>
<dbReference type="EMBL" id="SSMD01000002">
    <property type="protein sequence ID" value="THD75584.1"/>
    <property type="molecule type" value="Genomic_DNA"/>
</dbReference>
<organism evidence="2 3">
    <name type="scientific">Thalassobius vesicularis</name>
    <dbReference type="NCBI Taxonomy" id="1294297"/>
    <lineage>
        <taxon>Bacteria</taxon>
        <taxon>Pseudomonadati</taxon>
        <taxon>Pseudomonadota</taxon>
        <taxon>Alphaproteobacteria</taxon>
        <taxon>Rhodobacterales</taxon>
        <taxon>Roseobacteraceae</taxon>
        <taxon>Thalassovita</taxon>
    </lineage>
</organism>
<evidence type="ECO:0000313" key="2">
    <source>
        <dbReference type="EMBL" id="THD75584.1"/>
    </source>
</evidence>
<dbReference type="OrthoDB" id="7871801at2"/>
<dbReference type="Proteomes" id="UP000306113">
    <property type="component" value="Unassembled WGS sequence"/>
</dbReference>
<dbReference type="RefSeq" id="WP_136337947.1">
    <property type="nucleotide sequence ID" value="NZ_SSMD01000002.1"/>
</dbReference>
<comment type="caution">
    <text evidence="2">The sequence shown here is derived from an EMBL/GenBank/DDBJ whole genome shotgun (WGS) entry which is preliminary data.</text>
</comment>
<evidence type="ECO:0000256" key="1">
    <source>
        <dbReference type="SAM" id="Phobius"/>
    </source>
</evidence>
<keyword evidence="1" id="KW-0812">Transmembrane</keyword>